<name>A0A1Y1RST1_9SPIO</name>
<dbReference type="AlphaFoldDB" id="A0A1Y1RST1"/>
<dbReference type="RefSeq" id="WP_083053113.1">
    <property type="nucleotide sequence ID" value="NZ_MWQY01000059.1"/>
</dbReference>
<dbReference type="GO" id="GO:0003677">
    <property type="term" value="F:DNA binding"/>
    <property type="evidence" value="ECO:0007669"/>
    <property type="project" value="InterPro"/>
</dbReference>
<dbReference type="Proteomes" id="UP000192343">
    <property type="component" value="Unassembled WGS sequence"/>
</dbReference>
<evidence type="ECO:0000313" key="4">
    <source>
        <dbReference type="Proteomes" id="UP000192343"/>
    </source>
</evidence>
<dbReference type="EMBL" id="MWQY01000059">
    <property type="protein sequence ID" value="ORC26995.1"/>
    <property type="molecule type" value="Genomic_DNA"/>
</dbReference>
<dbReference type="GO" id="GO:0006313">
    <property type="term" value="P:DNA transposition"/>
    <property type="evidence" value="ECO:0007669"/>
    <property type="project" value="InterPro"/>
</dbReference>
<dbReference type="Pfam" id="PF01609">
    <property type="entry name" value="DDE_Tnp_1"/>
    <property type="match status" value="1"/>
</dbReference>
<dbReference type="PANTHER" id="PTHR30298">
    <property type="entry name" value="H REPEAT-ASSOCIATED PREDICTED TRANSPOSASE"/>
    <property type="match status" value="1"/>
</dbReference>
<sequence>MKKPTASIVDHFEELADPRIERNKKHALIDIIVLTICAVITGSETWEEIEDYGHYKEEWLKSFLPLQNGIPSHDTIRRLFIRLNPDELQRCFMSWIEAVRDVIAGDVIAVDGKTLRRSGDQVSGKLPIHMVSAWAAGSGVLLGQKKTAEKSNEITAIPALLELLKIKGCIVTIDAIGCQSEIAATIQNKKADYVLALKGNQKNLHEDVKYFYHELEEKDLAEEWLDSHTTVDKDHGRIEIREYYQSDEIAWLPELKNFVGAKTIGMVKATRIIGKKQSTECRYYISSLPIDAQRFAHAVRSHWSVENTLHWTLDMTFREDDSRMREGYSAENFAMMRRLALSLMKRDKYSKKSLKRRRRIAHLDNSYLTQMLFSSDEAIDRRLPG</sequence>
<dbReference type="InterPro" id="IPR032806">
    <property type="entry name" value="YbfD_N"/>
</dbReference>
<dbReference type="InterPro" id="IPR051698">
    <property type="entry name" value="Transposase_11-like"/>
</dbReference>
<comment type="caution">
    <text evidence="3">The sequence shown here is derived from an EMBL/GenBank/DDBJ whole genome shotgun (WGS) entry which is preliminary data.</text>
</comment>
<evidence type="ECO:0000259" key="1">
    <source>
        <dbReference type="Pfam" id="PF01609"/>
    </source>
</evidence>
<reference evidence="3 4" key="1">
    <citation type="submission" date="2017-03" db="EMBL/GenBank/DDBJ databases">
        <title>Draft Genome sequence of Marispirochaeta sp. strain JC444.</title>
        <authorList>
            <person name="Shivani Y."/>
            <person name="Subhash Y."/>
            <person name="Sasikala C."/>
            <person name="Ramana C."/>
        </authorList>
    </citation>
    <scope>NUCLEOTIDE SEQUENCE [LARGE SCALE GENOMIC DNA]</scope>
    <source>
        <strain evidence="3 4">JC444</strain>
    </source>
</reference>
<gene>
    <name evidence="3" type="ORF">B4O97_19100</name>
</gene>
<dbReference type="PANTHER" id="PTHR30298:SF0">
    <property type="entry name" value="PROTEIN YBFL-RELATED"/>
    <property type="match status" value="1"/>
</dbReference>
<dbReference type="OrthoDB" id="363352at2"/>
<evidence type="ECO:0008006" key="5">
    <source>
        <dbReference type="Google" id="ProtNLM"/>
    </source>
</evidence>
<organism evidence="3 4">
    <name type="scientific">Marispirochaeta aestuarii</name>
    <dbReference type="NCBI Taxonomy" id="1963862"/>
    <lineage>
        <taxon>Bacteria</taxon>
        <taxon>Pseudomonadati</taxon>
        <taxon>Spirochaetota</taxon>
        <taxon>Spirochaetia</taxon>
        <taxon>Spirochaetales</taxon>
        <taxon>Spirochaetaceae</taxon>
        <taxon>Marispirochaeta</taxon>
    </lineage>
</organism>
<dbReference type="InterPro" id="IPR002559">
    <property type="entry name" value="Transposase_11"/>
</dbReference>
<feature type="domain" description="Transposase IS4-like" evidence="1">
    <location>
        <begin position="106"/>
        <end position="342"/>
    </location>
</feature>
<evidence type="ECO:0000313" key="3">
    <source>
        <dbReference type="EMBL" id="ORC26995.1"/>
    </source>
</evidence>
<dbReference type="Pfam" id="PF13808">
    <property type="entry name" value="DDE_Tnp_1_assoc"/>
    <property type="match status" value="1"/>
</dbReference>
<dbReference type="InterPro" id="IPR047647">
    <property type="entry name" value="ISAs1_transpos"/>
</dbReference>
<dbReference type="GO" id="GO:0004803">
    <property type="term" value="F:transposase activity"/>
    <property type="evidence" value="ECO:0007669"/>
    <property type="project" value="InterPro"/>
</dbReference>
<protein>
    <recommendedName>
        <fullName evidence="5">ISAs1 family transposase</fullName>
    </recommendedName>
</protein>
<dbReference type="NCBIfam" id="NF033564">
    <property type="entry name" value="transpos_ISAs1"/>
    <property type="match status" value="1"/>
</dbReference>
<evidence type="ECO:0000259" key="2">
    <source>
        <dbReference type="Pfam" id="PF13808"/>
    </source>
</evidence>
<proteinExistence type="predicted"/>
<accession>A0A1Y1RST1</accession>
<keyword evidence="4" id="KW-1185">Reference proteome</keyword>
<feature type="domain" description="H repeat-associated protein N-terminal" evidence="2">
    <location>
        <begin position="10"/>
        <end position="96"/>
    </location>
</feature>